<accession>A0AA96GDM9</accession>
<evidence type="ECO:0000313" key="2">
    <source>
        <dbReference type="EMBL" id="WNM57003.1"/>
    </source>
</evidence>
<dbReference type="RefSeq" id="WP_312640994.1">
    <property type="nucleotide sequence ID" value="NZ_CP116967.1"/>
</dbReference>
<evidence type="ECO:0000313" key="3">
    <source>
        <dbReference type="Proteomes" id="UP001302719"/>
    </source>
</evidence>
<dbReference type="Gene3D" id="1.20.910.10">
    <property type="entry name" value="Heme oxygenase-like"/>
    <property type="match status" value="1"/>
</dbReference>
<keyword evidence="3" id="KW-1185">Reference proteome</keyword>
<sequence>MRKLSPEQFRDRIFDVLRRKHHWATPFLEGSTITKEKLNIFFHQEYVVYVRDFSVLLAQILGKNPPWEARRLLATIIYEEETGGFSLGQPHQELFLHMMNGLGFDRAGFRDVELLASSRGYREWLNQICQEEEWSVGAAVLSIFIKGTANDPEEVLYPQPAQNQDEIEDIVRKHYLSQHQGLSPAFMDYIRAQHMFSAGSRKTVYDMVTHHTDESGDQIKVLSLLEEALNLWSRYQEGIARACGIRQT</sequence>
<dbReference type="Pfam" id="PF14518">
    <property type="entry name" value="Haem_oxygenas_2"/>
    <property type="match status" value="1"/>
</dbReference>
<gene>
    <name evidence="2" type="ORF">PP769_13585</name>
</gene>
<reference evidence="2 3" key="1">
    <citation type="submission" date="2023-01" db="EMBL/GenBank/DDBJ databases">
        <title>Cultivation and genomic characterization of new, ubiquitous marine nitrite-oxidizing bacteria from the Nitrospirales.</title>
        <authorList>
            <person name="Mueller A.J."/>
            <person name="Daebeler A."/>
            <person name="Herbold C.W."/>
            <person name="Kirkegaard R.H."/>
            <person name="Daims H."/>
        </authorList>
    </citation>
    <scope>NUCLEOTIDE SEQUENCE [LARGE SCALE GENOMIC DNA]</scope>
    <source>
        <strain evidence="2 3">VA</strain>
    </source>
</reference>
<dbReference type="GO" id="GO:0016491">
    <property type="term" value="F:oxidoreductase activity"/>
    <property type="evidence" value="ECO:0007669"/>
    <property type="project" value="UniProtKB-KW"/>
</dbReference>
<name>A0AA96GDM9_9BACT</name>
<dbReference type="AlphaFoldDB" id="A0AA96GDM9"/>
<dbReference type="InterPro" id="IPR039068">
    <property type="entry name" value="PqqC-like"/>
</dbReference>
<dbReference type="KEGG" id="nall:PP769_13585"/>
<evidence type="ECO:0000256" key="1">
    <source>
        <dbReference type="ARBA" id="ARBA00023002"/>
    </source>
</evidence>
<dbReference type="PANTHER" id="PTHR40279:SF3">
    <property type="entry name" value="4-AMINOBENZOATE SYNTHASE"/>
    <property type="match status" value="1"/>
</dbReference>
<dbReference type="InterPro" id="IPR016084">
    <property type="entry name" value="Haem_Oase-like_multi-hlx"/>
</dbReference>
<proteinExistence type="predicted"/>
<protein>
    <submittedName>
        <fullName evidence="2">Iron-containing redox enzyme family protein</fullName>
    </submittedName>
</protein>
<organism evidence="2 3">
    <name type="scientific">Candidatus Nitrospira allomarina</name>
    <dbReference type="NCBI Taxonomy" id="3020900"/>
    <lineage>
        <taxon>Bacteria</taxon>
        <taxon>Pseudomonadati</taxon>
        <taxon>Nitrospirota</taxon>
        <taxon>Nitrospiria</taxon>
        <taxon>Nitrospirales</taxon>
        <taxon>Nitrospiraceae</taxon>
        <taxon>Nitrospira</taxon>
    </lineage>
</organism>
<dbReference type="SUPFAM" id="SSF48613">
    <property type="entry name" value="Heme oxygenase-like"/>
    <property type="match status" value="1"/>
</dbReference>
<keyword evidence="1" id="KW-0560">Oxidoreductase</keyword>
<dbReference type="Proteomes" id="UP001302719">
    <property type="component" value="Chromosome"/>
</dbReference>
<dbReference type="EMBL" id="CP116967">
    <property type="protein sequence ID" value="WNM57003.1"/>
    <property type="molecule type" value="Genomic_DNA"/>
</dbReference>
<dbReference type="PANTHER" id="PTHR40279">
    <property type="entry name" value="PQQC-LIKE PROTEIN"/>
    <property type="match status" value="1"/>
</dbReference>